<comment type="caution">
    <text evidence="1">The sequence shown here is derived from an EMBL/GenBank/DDBJ whole genome shotgun (WGS) entry which is preliminary data.</text>
</comment>
<evidence type="ECO:0000313" key="2">
    <source>
        <dbReference type="Proteomes" id="UP000005336"/>
    </source>
</evidence>
<keyword evidence="2" id="KW-1185">Reference proteome</keyword>
<gene>
    <name evidence="1" type="ORF">HMPREF9370_1812</name>
</gene>
<accession>G4CRV2</accession>
<dbReference type="NCBIfam" id="TIGR01847">
    <property type="entry name" value="bacteriocin_sig"/>
    <property type="match status" value="1"/>
</dbReference>
<name>G4CRV2_9NEIS</name>
<dbReference type="EMBL" id="AGAZ01000063">
    <property type="protein sequence ID" value="EGZ44866.1"/>
    <property type="molecule type" value="Genomic_DNA"/>
</dbReference>
<dbReference type="AlphaFoldDB" id="G4CRV2"/>
<reference evidence="1 2" key="1">
    <citation type="submission" date="2011-06" db="EMBL/GenBank/DDBJ databases">
        <authorList>
            <person name="Muzny D."/>
            <person name="Qin X."/>
            <person name="Deng J."/>
            <person name="Jiang H."/>
            <person name="Liu Y."/>
            <person name="Qu J."/>
            <person name="Song X.-Z."/>
            <person name="Zhang L."/>
            <person name="Thornton R."/>
            <person name="Coyle M."/>
            <person name="Francisco L."/>
            <person name="Jackson L."/>
            <person name="Javaid M."/>
            <person name="Korchina V."/>
            <person name="Kovar C."/>
            <person name="Mata R."/>
            <person name="Mathew T."/>
            <person name="Ngo R."/>
            <person name="Nguyen L."/>
            <person name="Nguyen N."/>
            <person name="Okwuonu G."/>
            <person name="Ongeri F."/>
            <person name="Pham C."/>
            <person name="Simmons D."/>
            <person name="Wilczek-Boney K."/>
            <person name="Hale W."/>
            <person name="Jakkamsetti A."/>
            <person name="Pham P."/>
            <person name="Ruth R."/>
            <person name="San Lucas F."/>
            <person name="Warren J."/>
            <person name="Zhang J."/>
            <person name="Zhao Z."/>
            <person name="Zhou C."/>
            <person name="Zhu D."/>
            <person name="Lee S."/>
            <person name="Bess C."/>
            <person name="Blankenburg K."/>
            <person name="Forbes L."/>
            <person name="Fu Q."/>
            <person name="Gubbala S."/>
            <person name="Hirani K."/>
            <person name="Jayaseelan J.C."/>
            <person name="Lara F."/>
            <person name="Munidasa M."/>
            <person name="Palculict T."/>
            <person name="Patil S."/>
            <person name="Pu L.-L."/>
            <person name="Saada N."/>
            <person name="Tang L."/>
            <person name="Weissenberger G."/>
            <person name="Zhu Y."/>
            <person name="Hemphill L."/>
            <person name="Shang Y."/>
            <person name="Youmans B."/>
            <person name="Ayvaz T."/>
            <person name="Ross M."/>
            <person name="Santibanez J."/>
            <person name="Aqrawi P."/>
            <person name="Gross S."/>
            <person name="Joshi V."/>
            <person name="Fowler G."/>
            <person name="Nazareth L."/>
            <person name="Reid J."/>
            <person name="Worley K."/>
            <person name="Petrosino J."/>
            <person name="Highlander S."/>
            <person name="Gibbs R."/>
        </authorList>
    </citation>
    <scope>NUCLEOTIDE SEQUENCE [LARGE SCALE GENOMIC DNA]</scope>
    <source>
        <strain evidence="1 2">9715</strain>
    </source>
</reference>
<dbReference type="HOGENOM" id="CLU_2650723_0_0_4"/>
<proteinExistence type="predicted"/>
<dbReference type="PATRIC" id="fig|1030841.3.peg.1802"/>
<dbReference type="Proteomes" id="UP000005336">
    <property type="component" value="Unassembled WGS sequence"/>
</dbReference>
<evidence type="ECO:0000313" key="1">
    <source>
        <dbReference type="EMBL" id="EGZ44866.1"/>
    </source>
</evidence>
<sequence length="76" mass="9318">MRQAKHDRLLNLNIKFKKEIFMKLLTDKEMNRIVGGLAPIAWPKDHPIHQKFENGREFFQAWLKFQQTNPYWQPFY</sequence>
<protein>
    <submittedName>
        <fullName evidence="1">Metallophosphoesterase</fullName>
    </submittedName>
</protein>
<organism evidence="1 2">
    <name type="scientific">Neisseria wadsworthii 9715</name>
    <dbReference type="NCBI Taxonomy" id="1030841"/>
    <lineage>
        <taxon>Bacteria</taxon>
        <taxon>Pseudomonadati</taxon>
        <taxon>Pseudomonadota</taxon>
        <taxon>Betaproteobacteria</taxon>
        <taxon>Neisseriales</taxon>
        <taxon>Neisseriaceae</taxon>
        <taxon>Neisseria</taxon>
    </lineage>
</organism>
<dbReference type="InterPro" id="IPR010133">
    <property type="entry name" value="Bacteriocin_signal_seq"/>
</dbReference>